<dbReference type="EMBL" id="MU839827">
    <property type="protein sequence ID" value="KAK1761364.1"/>
    <property type="molecule type" value="Genomic_DNA"/>
</dbReference>
<dbReference type="PANTHER" id="PTHR45624">
    <property type="entry name" value="MITOCHONDRIAL BASIC AMINO ACIDS TRANSPORTER-RELATED"/>
    <property type="match status" value="1"/>
</dbReference>
<keyword evidence="8" id="KW-0496">Mitochondrion</keyword>
<keyword evidence="7" id="KW-1133">Transmembrane helix</keyword>
<name>A0AAJ0BN48_9PEZI</name>
<evidence type="ECO:0000256" key="10">
    <source>
        <dbReference type="PROSITE-ProRule" id="PRU00282"/>
    </source>
</evidence>
<keyword evidence="3 11" id="KW-0813">Transport</keyword>
<sequence>MPAELRGGNEDPNFQNGPRRSWPFSIMAQKDGSDNNRQPSPRPKSSDKMSDASPTPPATATAQRLVKRYRVEVAASASSVLSSFTTFPLDSVKTRMQTYQYDGFRDCVRRTYETEKLRGFFRGVMAPMVSITLVRTVSFSIYQRSKNFYCDWIKRNFGVDVMGHVSSPGSYPNLWSVATFGAAGATAGSCITVVACPFELTKLSAQVSVLMADKKNCPRPESHAVAASYQNKGTFKTLSTIVKHRGFAGLYTGFSFHLLRDTLGTGTYFMTYESSKQLLTTFGGHGAHSDPFAVLVAGGLCGIVSWALIYPVDSAKSRYQRNALMYSKGQKVEPVKIEFFQPHMYRGLGVSMARSCAVNAVFFSSFEFLKKRIKAMDDE</sequence>
<dbReference type="InterPro" id="IPR023395">
    <property type="entry name" value="MCP_dom_sf"/>
</dbReference>
<dbReference type="GO" id="GO:0022857">
    <property type="term" value="F:transmembrane transporter activity"/>
    <property type="evidence" value="ECO:0007669"/>
    <property type="project" value="TreeGrafter"/>
</dbReference>
<evidence type="ECO:0000256" key="7">
    <source>
        <dbReference type="ARBA" id="ARBA00022989"/>
    </source>
</evidence>
<feature type="repeat" description="Solcar" evidence="10">
    <location>
        <begin position="66"/>
        <end position="148"/>
    </location>
</feature>
<dbReference type="InterPro" id="IPR018108">
    <property type="entry name" value="MCP_transmembrane"/>
</dbReference>
<evidence type="ECO:0000256" key="3">
    <source>
        <dbReference type="ARBA" id="ARBA00022448"/>
    </source>
</evidence>
<reference evidence="13" key="1">
    <citation type="submission" date="2023-06" db="EMBL/GenBank/DDBJ databases">
        <title>Genome-scale phylogeny and comparative genomics of the fungal order Sordariales.</title>
        <authorList>
            <consortium name="Lawrence Berkeley National Laboratory"/>
            <person name="Hensen N."/>
            <person name="Bonometti L."/>
            <person name="Westerberg I."/>
            <person name="Brannstrom I.O."/>
            <person name="Guillou S."/>
            <person name="Cros-Aarteil S."/>
            <person name="Calhoun S."/>
            <person name="Haridas S."/>
            <person name="Kuo A."/>
            <person name="Mondo S."/>
            <person name="Pangilinan J."/>
            <person name="Riley R."/>
            <person name="Labutti K."/>
            <person name="Andreopoulos B."/>
            <person name="Lipzen A."/>
            <person name="Chen C."/>
            <person name="Yanf M."/>
            <person name="Daum C."/>
            <person name="Ng V."/>
            <person name="Clum A."/>
            <person name="Steindorff A."/>
            <person name="Ohm R."/>
            <person name="Martin F."/>
            <person name="Silar P."/>
            <person name="Natvig D."/>
            <person name="Lalanne C."/>
            <person name="Gautier V."/>
            <person name="Ament-Velasquez S.L."/>
            <person name="Kruys A."/>
            <person name="Hutchinson M.I."/>
            <person name="Powell A.J."/>
            <person name="Barry K."/>
            <person name="Miller A.N."/>
            <person name="Grigoriev I.V."/>
            <person name="Debuchy R."/>
            <person name="Gladieux P."/>
            <person name="Thoren M.H."/>
            <person name="Johannesson H."/>
        </authorList>
    </citation>
    <scope>NUCLEOTIDE SEQUENCE</scope>
    <source>
        <strain evidence="13">PSN4</strain>
    </source>
</reference>
<evidence type="ECO:0000256" key="9">
    <source>
        <dbReference type="ARBA" id="ARBA00023136"/>
    </source>
</evidence>
<dbReference type="AlphaFoldDB" id="A0AAJ0BN48"/>
<evidence type="ECO:0000256" key="4">
    <source>
        <dbReference type="ARBA" id="ARBA00022692"/>
    </source>
</evidence>
<dbReference type="PROSITE" id="PS50920">
    <property type="entry name" value="SOLCAR"/>
    <property type="match status" value="3"/>
</dbReference>
<accession>A0AAJ0BN48</accession>
<evidence type="ECO:0000313" key="14">
    <source>
        <dbReference type="Proteomes" id="UP001239445"/>
    </source>
</evidence>
<keyword evidence="4 10" id="KW-0812">Transmembrane</keyword>
<gene>
    <name evidence="13" type="ORF">QBC47DRAFT_27154</name>
</gene>
<keyword evidence="14" id="KW-1185">Reference proteome</keyword>
<evidence type="ECO:0000256" key="6">
    <source>
        <dbReference type="ARBA" id="ARBA00022792"/>
    </source>
</evidence>
<feature type="region of interest" description="Disordered" evidence="12">
    <location>
        <begin position="1"/>
        <end position="62"/>
    </location>
</feature>
<protein>
    <submittedName>
        <fullName evidence="13">Mitochondrial carrier domain-containing protein</fullName>
    </submittedName>
</protein>
<keyword evidence="9 10" id="KW-0472">Membrane</keyword>
<proteinExistence type="inferred from homology"/>
<evidence type="ECO:0000313" key="13">
    <source>
        <dbReference type="EMBL" id="KAK1761364.1"/>
    </source>
</evidence>
<keyword evidence="5" id="KW-0677">Repeat</keyword>
<dbReference type="Proteomes" id="UP001239445">
    <property type="component" value="Unassembled WGS sequence"/>
</dbReference>
<feature type="repeat" description="Solcar" evidence="10">
    <location>
        <begin position="175"/>
        <end position="278"/>
    </location>
</feature>
<keyword evidence="6" id="KW-0999">Mitochondrion inner membrane</keyword>
<evidence type="ECO:0000256" key="11">
    <source>
        <dbReference type="RuleBase" id="RU000488"/>
    </source>
</evidence>
<evidence type="ECO:0000256" key="12">
    <source>
        <dbReference type="SAM" id="MobiDB-lite"/>
    </source>
</evidence>
<comment type="caution">
    <text evidence="13">The sequence shown here is derived from an EMBL/GenBank/DDBJ whole genome shotgun (WGS) entry which is preliminary data.</text>
</comment>
<evidence type="ECO:0000256" key="2">
    <source>
        <dbReference type="ARBA" id="ARBA00006375"/>
    </source>
</evidence>
<evidence type="ECO:0000256" key="8">
    <source>
        <dbReference type="ARBA" id="ARBA00023128"/>
    </source>
</evidence>
<dbReference type="InterPro" id="IPR050567">
    <property type="entry name" value="Mitochondrial_Carrier"/>
</dbReference>
<comment type="subcellular location">
    <subcellularLocation>
        <location evidence="1">Mitochondrion membrane</location>
        <topology evidence="1">Multi-pass membrane protein</topology>
    </subcellularLocation>
</comment>
<comment type="similarity">
    <text evidence="2 11">Belongs to the mitochondrial carrier (TC 2.A.29) family.</text>
</comment>
<dbReference type="Pfam" id="PF00153">
    <property type="entry name" value="Mito_carr"/>
    <property type="match status" value="3"/>
</dbReference>
<dbReference type="PANTHER" id="PTHR45624:SF9">
    <property type="entry name" value="CARRIER PROTEIN, PUTATIVE (AFU_ORTHOLOGUE AFUA_4G06390)-RELATED"/>
    <property type="match status" value="1"/>
</dbReference>
<dbReference type="GO" id="GO:0031966">
    <property type="term" value="C:mitochondrial membrane"/>
    <property type="evidence" value="ECO:0007669"/>
    <property type="project" value="UniProtKB-SubCell"/>
</dbReference>
<dbReference type="Gene3D" id="1.50.40.10">
    <property type="entry name" value="Mitochondrial carrier domain"/>
    <property type="match status" value="1"/>
</dbReference>
<dbReference type="SUPFAM" id="SSF103506">
    <property type="entry name" value="Mitochondrial carrier"/>
    <property type="match status" value="1"/>
</dbReference>
<organism evidence="13 14">
    <name type="scientific">Echria macrotheca</name>
    <dbReference type="NCBI Taxonomy" id="438768"/>
    <lineage>
        <taxon>Eukaryota</taxon>
        <taxon>Fungi</taxon>
        <taxon>Dikarya</taxon>
        <taxon>Ascomycota</taxon>
        <taxon>Pezizomycotina</taxon>
        <taxon>Sordariomycetes</taxon>
        <taxon>Sordariomycetidae</taxon>
        <taxon>Sordariales</taxon>
        <taxon>Schizotheciaceae</taxon>
        <taxon>Echria</taxon>
    </lineage>
</organism>
<evidence type="ECO:0000256" key="5">
    <source>
        <dbReference type="ARBA" id="ARBA00022737"/>
    </source>
</evidence>
<feature type="repeat" description="Solcar" evidence="10">
    <location>
        <begin position="289"/>
        <end position="372"/>
    </location>
</feature>
<evidence type="ECO:0000256" key="1">
    <source>
        <dbReference type="ARBA" id="ARBA00004225"/>
    </source>
</evidence>